<protein>
    <submittedName>
        <fullName evidence="1">Uncharacterized protein</fullName>
    </submittedName>
</protein>
<evidence type="ECO:0000313" key="2">
    <source>
        <dbReference type="Proteomes" id="UP000479710"/>
    </source>
</evidence>
<evidence type="ECO:0000313" key="1">
    <source>
        <dbReference type="EMBL" id="KAF0929026.1"/>
    </source>
</evidence>
<dbReference type="PANTHER" id="PTHR33120:SF47">
    <property type="entry name" value="OS05G0571400 PROTEIN"/>
    <property type="match status" value="1"/>
</dbReference>
<organism evidence="1 2">
    <name type="scientific">Oryza meyeriana var. granulata</name>
    <dbReference type="NCBI Taxonomy" id="110450"/>
    <lineage>
        <taxon>Eukaryota</taxon>
        <taxon>Viridiplantae</taxon>
        <taxon>Streptophyta</taxon>
        <taxon>Embryophyta</taxon>
        <taxon>Tracheophyta</taxon>
        <taxon>Spermatophyta</taxon>
        <taxon>Magnoliopsida</taxon>
        <taxon>Liliopsida</taxon>
        <taxon>Poales</taxon>
        <taxon>Poaceae</taxon>
        <taxon>BOP clade</taxon>
        <taxon>Oryzoideae</taxon>
        <taxon>Oryzeae</taxon>
        <taxon>Oryzinae</taxon>
        <taxon>Oryza</taxon>
        <taxon>Oryza meyeriana</taxon>
    </lineage>
</organism>
<dbReference type="PANTHER" id="PTHR33120">
    <property type="entry name" value="EXPRESSED PROTEIN-RELATED"/>
    <property type="match status" value="1"/>
</dbReference>
<proteinExistence type="predicted"/>
<sequence>MKYLLKADSNLLLAGLYLDDEAAGFNTTDVPPLRTGLQETFMVAATAACHPNPDAQARMLEDASSLQQGGGQLSSKDVQWLARLLCPEAACSEQPLRLFPRPEYLTSTNWKPLCVV</sequence>
<keyword evidence="2" id="KW-1185">Reference proteome</keyword>
<comment type="caution">
    <text evidence="1">The sequence shown here is derived from an EMBL/GenBank/DDBJ whole genome shotgun (WGS) entry which is preliminary data.</text>
</comment>
<reference evidence="1 2" key="1">
    <citation type="submission" date="2019-11" db="EMBL/GenBank/DDBJ databases">
        <title>Whole genome sequence of Oryza granulata.</title>
        <authorList>
            <person name="Li W."/>
        </authorList>
    </citation>
    <scope>NUCLEOTIDE SEQUENCE [LARGE SCALE GENOMIC DNA]</scope>
    <source>
        <strain evidence="2">cv. Menghai</strain>
        <tissue evidence="1">Leaf</tissue>
    </source>
</reference>
<name>A0A6G1EWL6_9ORYZ</name>
<gene>
    <name evidence="1" type="ORF">E2562_011110</name>
</gene>
<dbReference type="AlphaFoldDB" id="A0A6G1EWL6"/>
<dbReference type="EMBL" id="SPHZ02000002">
    <property type="protein sequence ID" value="KAF0929026.1"/>
    <property type="molecule type" value="Genomic_DNA"/>
</dbReference>
<accession>A0A6G1EWL6</accession>
<dbReference type="Proteomes" id="UP000479710">
    <property type="component" value="Unassembled WGS sequence"/>
</dbReference>